<dbReference type="HOGENOM" id="CLU_1842846_0_0_5"/>
<dbReference type="Proteomes" id="UP000000321">
    <property type="component" value="Unassembled WGS sequence"/>
</dbReference>
<evidence type="ECO:0000313" key="1">
    <source>
        <dbReference type="EMBL" id="EAS50524.1"/>
    </source>
</evidence>
<reference evidence="1 2" key="1">
    <citation type="journal article" date="2008" name="Appl. Environ. Microbiol.">
        <title>Genomic insights into Mn(II) oxidation by the marine alphaproteobacterium Aurantimonas sp. strain SI85-9A1.</title>
        <authorList>
            <person name="Dick G.J."/>
            <person name="Podell S."/>
            <person name="Johnson H.A."/>
            <person name="Rivera-Espinoza Y."/>
            <person name="Bernier-Latmani R."/>
            <person name="McCarthy J.K."/>
            <person name="Torpey J.W."/>
            <person name="Clement B.G."/>
            <person name="Gaasterland T."/>
            <person name="Tebo B.M."/>
        </authorList>
    </citation>
    <scope>NUCLEOTIDE SEQUENCE [LARGE SCALE GENOMIC DNA]</scope>
    <source>
        <strain evidence="1 2">SI85-9A1</strain>
    </source>
</reference>
<keyword evidence="2" id="KW-1185">Reference proteome</keyword>
<dbReference type="BioCyc" id="AURANTIMONAS:SI859A1_00644-MONOMER"/>
<dbReference type="EMBL" id="AAPJ01000002">
    <property type="protein sequence ID" value="EAS50524.1"/>
    <property type="molecule type" value="Genomic_DNA"/>
</dbReference>
<gene>
    <name evidence="1" type="ORF">SI859A1_00644</name>
</gene>
<name>Q1YKJ9_AURMS</name>
<dbReference type="AlphaFoldDB" id="Q1YKJ9"/>
<comment type="caution">
    <text evidence="1">The sequence shown here is derived from an EMBL/GenBank/DDBJ whole genome shotgun (WGS) entry which is preliminary data.</text>
</comment>
<accession>Q1YKJ9</accession>
<evidence type="ECO:0000313" key="2">
    <source>
        <dbReference type="Proteomes" id="UP000000321"/>
    </source>
</evidence>
<protein>
    <submittedName>
        <fullName evidence="1">Uncharacterized protein</fullName>
    </submittedName>
</protein>
<sequence length="139" mass="14317">MKRRTVWPSLSASSSEPSLLERQRATFCRSGEPAQSGPMGAGAKCRAALSGVAILQVTPLRRSISRIAAGRDVSLAAGAMEAVVMGSSRASMTVAPVKASDAGVRAPCMCAMTSAAAIPAPRAVAAKFMEGPFLRQDPL</sequence>
<organism evidence="1 2">
    <name type="scientific">Aurantimonas manganoxydans (strain ATCC BAA-1229 / DSM 21871 / SI85-9A1)</name>
    <dbReference type="NCBI Taxonomy" id="287752"/>
    <lineage>
        <taxon>Bacteria</taxon>
        <taxon>Pseudomonadati</taxon>
        <taxon>Pseudomonadota</taxon>
        <taxon>Alphaproteobacteria</taxon>
        <taxon>Hyphomicrobiales</taxon>
        <taxon>Aurantimonadaceae</taxon>
        <taxon>Aurantimonas</taxon>
    </lineage>
</organism>
<proteinExistence type="predicted"/>